<dbReference type="PIRSF" id="PIRSF006485">
    <property type="entry name" value="GTP-binding_EngA"/>
    <property type="match status" value="1"/>
</dbReference>
<comment type="caution">
    <text evidence="14">The sequence shown here is derived from an EMBL/GenBank/DDBJ whole genome shotgun (WGS) entry which is preliminary data.</text>
</comment>
<dbReference type="AlphaFoldDB" id="A0A6V8PI53"/>
<dbReference type="InterPro" id="IPR006073">
    <property type="entry name" value="GTP-bd"/>
</dbReference>
<evidence type="ECO:0000313" key="15">
    <source>
        <dbReference type="Proteomes" id="UP000568877"/>
    </source>
</evidence>
<dbReference type="CDD" id="cd01894">
    <property type="entry name" value="EngA1"/>
    <property type="match status" value="1"/>
</dbReference>
<dbReference type="GO" id="GO:0008033">
    <property type="term" value="P:tRNA processing"/>
    <property type="evidence" value="ECO:0007669"/>
    <property type="project" value="UniProtKB-KW"/>
</dbReference>
<dbReference type="NCBIfam" id="TIGR03594">
    <property type="entry name" value="GTPase_EngA"/>
    <property type="match status" value="1"/>
</dbReference>
<feature type="binding site" evidence="10">
    <location>
        <begin position="182"/>
        <end position="189"/>
    </location>
    <ligand>
        <name>GTP</name>
        <dbReference type="ChEBI" id="CHEBI:37565"/>
        <label>2</label>
    </ligand>
</feature>
<feature type="binding site" evidence="10">
    <location>
        <begin position="11"/>
        <end position="18"/>
    </location>
    <ligand>
        <name>GTP</name>
        <dbReference type="ChEBI" id="CHEBI:37565"/>
        <label>1</label>
    </ligand>
</feature>
<proteinExistence type="inferred from homology"/>
<comment type="similarity">
    <text evidence="1 10 11 12">Belongs to the TRAFAC class TrmE-Era-EngA-EngB-Septin-like GTPase superfamily. EngA (Der) GTPase family.</text>
</comment>
<gene>
    <name evidence="10" type="primary">der</name>
    <name evidence="14" type="ORF">HKBW3S42_00269</name>
</gene>
<dbReference type="InterPro" id="IPR032859">
    <property type="entry name" value="KH_dom-like"/>
</dbReference>
<dbReference type="Gene3D" id="3.30.300.20">
    <property type="match status" value="1"/>
</dbReference>
<dbReference type="SUPFAM" id="SSF52540">
    <property type="entry name" value="P-loop containing nucleoside triphosphate hydrolases"/>
    <property type="match status" value="1"/>
</dbReference>
<evidence type="ECO:0000256" key="1">
    <source>
        <dbReference type="ARBA" id="ARBA00008279"/>
    </source>
</evidence>
<dbReference type="PANTHER" id="PTHR43834">
    <property type="entry name" value="GTPASE DER"/>
    <property type="match status" value="1"/>
</dbReference>
<accession>A0A6V8PI53</accession>
<feature type="binding site" evidence="10">
    <location>
        <begin position="121"/>
        <end position="124"/>
    </location>
    <ligand>
        <name>GTP</name>
        <dbReference type="ChEBI" id="CHEBI:37565"/>
        <label>1</label>
    </ligand>
</feature>
<keyword evidence="6 10" id="KW-0547">Nucleotide-binding</keyword>
<reference evidence="14 15" key="1">
    <citation type="journal article" date="2020" name="Front. Microbiol.">
        <title>Single-cell genomics of novel Actinobacteria with the Wood-Ljungdahl pathway discovered in a serpentinizing system.</title>
        <authorList>
            <person name="Merino N."/>
            <person name="Kawai M."/>
            <person name="Boyd E.S."/>
            <person name="Colman D.R."/>
            <person name="McGlynn S.E."/>
            <person name="Nealson K.H."/>
            <person name="Kurokawa K."/>
            <person name="Hongoh Y."/>
        </authorList>
    </citation>
    <scope>NUCLEOTIDE SEQUENCE [LARGE SCALE GENOMIC DNA]</scope>
    <source>
        <strain evidence="14 15">S42</strain>
    </source>
</reference>
<evidence type="ECO:0000256" key="5">
    <source>
        <dbReference type="ARBA" id="ARBA00022737"/>
    </source>
</evidence>
<evidence type="ECO:0000313" key="14">
    <source>
        <dbReference type="EMBL" id="GFP31963.1"/>
    </source>
</evidence>
<keyword evidence="8 10" id="KW-0342">GTP-binding</keyword>
<dbReference type="Pfam" id="PF01926">
    <property type="entry name" value="MMR_HSR1"/>
    <property type="match status" value="2"/>
</dbReference>
<dbReference type="HAMAP" id="MF_00195">
    <property type="entry name" value="GTPase_Der"/>
    <property type="match status" value="1"/>
</dbReference>
<dbReference type="SMART" id="SM00382">
    <property type="entry name" value="AAA"/>
    <property type="match status" value="2"/>
</dbReference>
<dbReference type="GO" id="GO:0042254">
    <property type="term" value="P:ribosome biogenesis"/>
    <property type="evidence" value="ECO:0007669"/>
    <property type="project" value="UniProtKB-KW"/>
</dbReference>
<keyword evidence="3 10" id="KW-0690">Ribosome biogenesis</keyword>
<dbReference type="Gene3D" id="3.40.50.300">
    <property type="entry name" value="P-loop containing nucleotide triphosphate hydrolases"/>
    <property type="match status" value="2"/>
</dbReference>
<feature type="domain" description="EngA-type G" evidence="13">
    <location>
        <begin position="176"/>
        <end position="349"/>
    </location>
</feature>
<feature type="binding site" evidence="10">
    <location>
        <begin position="58"/>
        <end position="62"/>
    </location>
    <ligand>
        <name>GTP</name>
        <dbReference type="ChEBI" id="CHEBI:37565"/>
        <label>1</label>
    </ligand>
</feature>
<dbReference type="InterPro" id="IPR016484">
    <property type="entry name" value="GTPase_Der"/>
</dbReference>
<keyword evidence="7" id="KW-0630">Potassium</keyword>
<dbReference type="GO" id="GO:0005525">
    <property type="term" value="F:GTP binding"/>
    <property type="evidence" value="ECO:0007669"/>
    <property type="project" value="UniProtKB-UniRule"/>
</dbReference>
<dbReference type="InterPro" id="IPR027417">
    <property type="entry name" value="P-loop_NTPase"/>
</dbReference>
<dbReference type="InterPro" id="IPR031166">
    <property type="entry name" value="G_ENGA"/>
</dbReference>
<dbReference type="PRINTS" id="PR00326">
    <property type="entry name" value="GTP1OBG"/>
</dbReference>
<dbReference type="InterPro" id="IPR015946">
    <property type="entry name" value="KH_dom-like_a/b"/>
</dbReference>
<sequence length="432" mass="48004">MIRLPVVAVVGRPNVGKSTLINRICQSSELVVQEKPGSTRDRKYMVADWRGRLFQLVDTGGLDLRSGEKLHQDVVRQATLAMEEADLILFLVDGKEGLLPSDLEVASALRKVTKLVFLVVNKIDNPEDHCSHMEFYSLGFGDPIAISALHGIGVGDLLDGVVKYLPVKEGELKVDLSIAIVGRPNVGKSSLLNRILGQERVIVSDLPGTTRDAIDTVVKMDDLMVQFVDTAGIRTKKSGYDDVDYYSVIRTYRSLERGQIALVVIDGSTEISRKDVTIGWEALKRGCSIIFVLNKWDKLAEEERLAMNEAATEKLADLAFAPVVRVSAKTGMGLNKLLKTIFQIFQERSKKISTKKLNELLQEIAQKAQTAGFSALKLKYMSQIKTDPPTFILFLKNVSKASEPFRRFVINNLRARFGFSAAPIRLILREAE</sequence>
<feature type="domain" description="EngA-type G" evidence="13">
    <location>
        <begin position="5"/>
        <end position="169"/>
    </location>
</feature>
<evidence type="ECO:0000256" key="7">
    <source>
        <dbReference type="ARBA" id="ARBA00022958"/>
    </source>
</evidence>
<evidence type="ECO:0000259" key="13">
    <source>
        <dbReference type="PROSITE" id="PS51712"/>
    </source>
</evidence>
<feature type="binding site" evidence="10">
    <location>
        <begin position="294"/>
        <end position="297"/>
    </location>
    <ligand>
        <name>GTP</name>
        <dbReference type="ChEBI" id="CHEBI:37565"/>
        <label>2</label>
    </ligand>
</feature>
<keyword evidence="4" id="KW-0819">tRNA processing</keyword>
<dbReference type="EMBL" id="BLSA01000019">
    <property type="protein sequence ID" value="GFP31963.1"/>
    <property type="molecule type" value="Genomic_DNA"/>
</dbReference>
<evidence type="ECO:0000256" key="10">
    <source>
        <dbReference type="HAMAP-Rule" id="MF_00195"/>
    </source>
</evidence>
<dbReference type="Proteomes" id="UP000568877">
    <property type="component" value="Unassembled WGS sequence"/>
</dbReference>
<evidence type="ECO:0000256" key="2">
    <source>
        <dbReference type="ARBA" id="ARBA00020953"/>
    </source>
</evidence>
<evidence type="ECO:0000256" key="8">
    <source>
        <dbReference type="ARBA" id="ARBA00023134"/>
    </source>
</evidence>
<evidence type="ECO:0000256" key="11">
    <source>
        <dbReference type="PROSITE-ProRule" id="PRU01049"/>
    </source>
</evidence>
<comment type="function">
    <text evidence="10 12">GTPase that plays an essential role in the late steps of ribosome biogenesis.</text>
</comment>
<keyword evidence="5 12" id="KW-0677">Repeat</keyword>
<protein>
    <recommendedName>
        <fullName evidence="2 10">GTPase Der</fullName>
    </recommendedName>
    <alternativeName>
        <fullName evidence="9 10">GTP-binding protein EngA</fullName>
    </alternativeName>
</protein>
<evidence type="ECO:0000256" key="6">
    <source>
        <dbReference type="ARBA" id="ARBA00022741"/>
    </source>
</evidence>
<evidence type="ECO:0000256" key="12">
    <source>
        <dbReference type="RuleBase" id="RU004481"/>
    </source>
</evidence>
<name>A0A6V8PI53_9ACTN</name>
<feature type="binding site" evidence="10">
    <location>
        <begin position="229"/>
        <end position="233"/>
    </location>
    <ligand>
        <name>GTP</name>
        <dbReference type="ChEBI" id="CHEBI:37565"/>
        <label>2</label>
    </ligand>
</feature>
<dbReference type="CDD" id="cd01895">
    <property type="entry name" value="EngA2"/>
    <property type="match status" value="1"/>
</dbReference>
<dbReference type="FunFam" id="3.40.50.300:FF:000057">
    <property type="entry name" value="GTPase Der"/>
    <property type="match status" value="1"/>
</dbReference>
<comment type="subunit">
    <text evidence="10">Associates with the 50S ribosomal subunit.</text>
</comment>
<dbReference type="PROSITE" id="PS51712">
    <property type="entry name" value="G_ENGA"/>
    <property type="match status" value="2"/>
</dbReference>
<evidence type="ECO:0000256" key="3">
    <source>
        <dbReference type="ARBA" id="ARBA00022517"/>
    </source>
</evidence>
<dbReference type="PANTHER" id="PTHR43834:SF6">
    <property type="entry name" value="GTPASE DER"/>
    <property type="match status" value="1"/>
</dbReference>
<dbReference type="NCBIfam" id="TIGR00231">
    <property type="entry name" value="small_GTP"/>
    <property type="match status" value="2"/>
</dbReference>
<dbReference type="Pfam" id="PF14714">
    <property type="entry name" value="KH_dom-like"/>
    <property type="match status" value="1"/>
</dbReference>
<evidence type="ECO:0000256" key="4">
    <source>
        <dbReference type="ARBA" id="ARBA00022694"/>
    </source>
</evidence>
<organism evidence="14 15">
    <name type="scientific">Candidatus Hakubella thermalkaliphila</name>
    <dbReference type="NCBI Taxonomy" id="2754717"/>
    <lineage>
        <taxon>Bacteria</taxon>
        <taxon>Bacillati</taxon>
        <taxon>Actinomycetota</taxon>
        <taxon>Actinomycetota incertae sedis</taxon>
        <taxon>Candidatus Hakubellales</taxon>
        <taxon>Candidatus Hakubellaceae</taxon>
        <taxon>Candidatus Hakubella</taxon>
    </lineage>
</organism>
<dbReference type="InterPro" id="IPR005225">
    <property type="entry name" value="Small_GTP-bd"/>
</dbReference>
<dbReference type="FunFam" id="3.40.50.300:FF:000494">
    <property type="entry name" value="tRNA modification GTPase MnmE"/>
    <property type="match status" value="1"/>
</dbReference>
<dbReference type="InterPro" id="IPR003593">
    <property type="entry name" value="AAA+_ATPase"/>
</dbReference>
<evidence type="ECO:0000256" key="9">
    <source>
        <dbReference type="ARBA" id="ARBA00032345"/>
    </source>
</evidence>